<dbReference type="EMBL" id="JAGYPF010000003">
    <property type="protein sequence ID" value="MBS4213812.1"/>
    <property type="molecule type" value="Genomic_DNA"/>
</dbReference>
<name>A0A942U793_9BACI</name>
<keyword evidence="1" id="KW-0732">Signal</keyword>
<accession>A0A942U793</accession>
<evidence type="ECO:0000256" key="1">
    <source>
        <dbReference type="SAM" id="SignalP"/>
    </source>
</evidence>
<feature type="signal peptide" evidence="1">
    <location>
        <begin position="1"/>
        <end position="23"/>
    </location>
</feature>
<proteinExistence type="predicted"/>
<dbReference type="Proteomes" id="UP000679749">
    <property type="component" value="Unassembled WGS sequence"/>
</dbReference>
<feature type="chain" id="PRO_5037230725" description="DUF3993 domain-containing protein" evidence="1">
    <location>
        <begin position="24"/>
        <end position="161"/>
    </location>
</feature>
<comment type="caution">
    <text evidence="2">The sequence shown here is derived from an EMBL/GenBank/DDBJ whole genome shotgun (WGS) entry which is preliminary data.</text>
</comment>
<evidence type="ECO:0000313" key="3">
    <source>
        <dbReference type="Proteomes" id="UP000679749"/>
    </source>
</evidence>
<dbReference type="AlphaFoldDB" id="A0A942U793"/>
<evidence type="ECO:0008006" key="4">
    <source>
        <dbReference type="Google" id="ProtNLM"/>
    </source>
</evidence>
<evidence type="ECO:0000313" key="2">
    <source>
        <dbReference type="EMBL" id="MBS4213812.1"/>
    </source>
</evidence>
<gene>
    <name evidence="2" type="ORF">KHA99_15250</name>
</gene>
<organism evidence="2 3">
    <name type="scientific">Neobacillus rhizophilus</name>
    <dbReference type="NCBI Taxonomy" id="2833579"/>
    <lineage>
        <taxon>Bacteria</taxon>
        <taxon>Bacillati</taxon>
        <taxon>Bacillota</taxon>
        <taxon>Bacilli</taxon>
        <taxon>Bacillales</taxon>
        <taxon>Bacillaceae</taxon>
        <taxon>Neobacillus</taxon>
    </lineage>
</organism>
<protein>
    <recommendedName>
        <fullName evidence="4">DUF3993 domain-containing protein</fullName>
    </recommendedName>
</protein>
<dbReference type="RefSeq" id="WP_213118331.1">
    <property type="nucleotide sequence ID" value="NZ_JAGYPF010000003.1"/>
</dbReference>
<keyword evidence="3" id="KW-1185">Reference proteome</keyword>
<sequence length="161" mass="18683">MIKKFFVLLLVFQATCFPVTANSACYDLLNKKVQEDIQTSYPFLKNLMKKDNAWNYDYEDLIKMGLPIGKKDSHLDSMISLFSGTNIGEKRLIITSGKYSEKWGNSFTGYIFYKEINGLNVLIKIKRGPEKWEVVEKSKVRGRYITLREIYKNCGQREIGN</sequence>
<reference evidence="2" key="1">
    <citation type="submission" date="2021-05" db="EMBL/GenBank/DDBJ databases">
        <title>Novel Bacillus species.</title>
        <authorList>
            <person name="Liu G."/>
        </authorList>
    </citation>
    <scope>NUCLEOTIDE SEQUENCE</scope>
    <source>
        <strain evidence="2">FJAT-49825</strain>
    </source>
</reference>